<keyword evidence="5" id="KW-0597">Phosphoprotein</keyword>
<evidence type="ECO:0000256" key="11">
    <source>
        <dbReference type="ARBA" id="ARBA00022989"/>
    </source>
</evidence>
<dbReference type="InterPro" id="IPR036097">
    <property type="entry name" value="HisK_dim/P_sf"/>
</dbReference>
<dbReference type="InterPro" id="IPR003661">
    <property type="entry name" value="HisK_dim/P_dom"/>
</dbReference>
<dbReference type="CDD" id="cd06225">
    <property type="entry name" value="HAMP"/>
    <property type="match status" value="1"/>
</dbReference>
<dbReference type="Pfam" id="PF00672">
    <property type="entry name" value="HAMP"/>
    <property type="match status" value="1"/>
</dbReference>
<dbReference type="InterPro" id="IPR050398">
    <property type="entry name" value="HssS/ArlS-like"/>
</dbReference>
<keyword evidence="18" id="KW-1185">Reference proteome</keyword>
<dbReference type="InterPro" id="IPR005467">
    <property type="entry name" value="His_kinase_dom"/>
</dbReference>
<evidence type="ECO:0000256" key="13">
    <source>
        <dbReference type="ARBA" id="ARBA00023136"/>
    </source>
</evidence>
<evidence type="ECO:0000259" key="15">
    <source>
        <dbReference type="PROSITE" id="PS50109"/>
    </source>
</evidence>
<dbReference type="GO" id="GO:0000155">
    <property type="term" value="F:phosphorelay sensor kinase activity"/>
    <property type="evidence" value="ECO:0007669"/>
    <property type="project" value="InterPro"/>
</dbReference>
<dbReference type="SUPFAM" id="SSF47384">
    <property type="entry name" value="Homodimeric domain of signal transducing histidine kinase"/>
    <property type="match status" value="1"/>
</dbReference>
<keyword evidence="8" id="KW-0547">Nucleotide-binding</keyword>
<evidence type="ECO:0000256" key="6">
    <source>
        <dbReference type="ARBA" id="ARBA00022679"/>
    </source>
</evidence>
<dbReference type="InterPro" id="IPR004358">
    <property type="entry name" value="Sig_transdc_His_kin-like_C"/>
</dbReference>
<dbReference type="PANTHER" id="PTHR45528">
    <property type="entry name" value="SENSOR HISTIDINE KINASE CPXA"/>
    <property type="match status" value="1"/>
</dbReference>
<gene>
    <name evidence="17" type="ORF">BHU72_10070</name>
</gene>
<dbReference type="RefSeq" id="WP_069700964.1">
    <property type="nucleotide sequence ID" value="NZ_MJAT01000002.1"/>
</dbReference>
<dbReference type="SMART" id="SM00387">
    <property type="entry name" value="HATPase_c"/>
    <property type="match status" value="1"/>
</dbReference>
<keyword evidence="11 14" id="KW-1133">Transmembrane helix</keyword>
<dbReference type="FunFam" id="1.10.287.130:FF:000001">
    <property type="entry name" value="Two-component sensor histidine kinase"/>
    <property type="match status" value="1"/>
</dbReference>
<feature type="transmembrane region" description="Helical" evidence="14">
    <location>
        <begin position="12"/>
        <end position="32"/>
    </location>
</feature>
<dbReference type="AlphaFoldDB" id="A0A1E5L8W3"/>
<evidence type="ECO:0000256" key="5">
    <source>
        <dbReference type="ARBA" id="ARBA00022553"/>
    </source>
</evidence>
<dbReference type="GO" id="GO:0005524">
    <property type="term" value="F:ATP binding"/>
    <property type="evidence" value="ECO:0007669"/>
    <property type="project" value="UniProtKB-KW"/>
</dbReference>
<dbReference type="InterPro" id="IPR036890">
    <property type="entry name" value="HATPase_C_sf"/>
</dbReference>
<evidence type="ECO:0000256" key="7">
    <source>
        <dbReference type="ARBA" id="ARBA00022692"/>
    </source>
</evidence>
<accession>A0A1E5L8W3</accession>
<name>A0A1E5L8W3_9FIRM</name>
<dbReference type="Gene3D" id="6.10.340.10">
    <property type="match status" value="1"/>
</dbReference>
<dbReference type="Proteomes" id="UP000095255">
    <property type="component" value="Unassembled WGS sequence"/>
</dbReference>
<evidence type="ECO:0000313" key="17">
    <source>
        <dbReference type="EMBL" id="OEH86597.1"/>
    </source>
</evidence>
<dbReference type="Gene3D" id="3.30.565.10">
    <property type="entry name" value="Histidine kinase-like ATPase, C-terminal domain"/>
    <property type="match status" value="1"/>
</dbReference>
<proteinExistence type="predicted"/>
<dbReference type="PANTHER" id="PTHR45528:SF1">
    <property type="entry name" value="SENSOR HISTIDINE KINASE CPXA"/>
    <property type="match status" value="1"/>
</dbReference>
<dbReference type="SUPFAM" id="SSF158472">
    <property type="entry name" value="HAMP domain-like"/>
    <property type="match status" value="1"/>
</dbReference>
<comment type="subcellular location">
    <subcellularLocation>
        <location evidence="2">Cell membrane</location>
        <topology evidence="2">Multi-pass membrane protein</topology>
    </subcellularLocation>
</comment>
<keyword evidence="7 14" id="KW-0812">Transmembrane</keyword>
<dbReference type="Pfam" id="PF00512">
    <property type="entry name" value="HisKA"/>
    <property type="match status" value="1"/>
</dbReference>
<keyword evidence="12" id="KW-0902">Two-component regulatory system</keyword>
<dbReference type="EC" id="2.7.13.3" evidence="3"/>
<keyword evidence="10" id="KW-0067">ATP-binding</keyword>
<dbReference type="InterPro" id="IPR003660">
    <property type="entry name" value="HAMP_dom"/>
</dbReference>
<comment type="caution">
    <text evidence="17">The sequence shown here is derived from an EMBL/GenBank/DDBJ whole genome shotgun (WGS) entry which is preliminary data.</text>
</comment>
<evidence type="ECO:0000256" key="1">
    <source>
        <dbReference type="ARBA" id="ARBA00000085"/>
    </source>
</evidence>
<keyword evidence="6" id="KW-0808">Transferase</keyword>
<keyword evidence="4" id="KW-1003">Cell membrane</keyword>
<evidence type="ECO:0000256" key="8">
    <source>
        <dbReference type="ARBA" id="ARBA00022741"/>
    </source>
</evidence>
<organism evidence="17 18">
    <name type="scientific">Desulfuribacillus stibiiarsenatis</name>
    <dbReference type="NCBI Taxonomy" id="1390249"/>
    <lineage>
        <taxon>Bacteria</taxon>
        <taxon>Bacillati</taxon>
        <taxon>Bacillota</taxon>
        <taxon>Desulfuribacillia</taxon>
        <taxon>Desulfuribacillales</taxon>
        <taxon>Desulfuribacillaceae</taxon>
        <taxon>Desulfuribacillus</taxon>
    </lineage>
</organism>
<dbReference type="Pfam" id="PF02518">
    <property type="entry name" value="HATPase_c"/>
    <property type="match status" value="1"/>
</dbReference>
<evidence type="ECO:0000256" key="2">
    <source>
        <dbReference type="ARBA" id="ARBA00004651"/>
    </source>
</evidence>
<dbReference type="Gene3D" id="1.10.287.130">
    <property type="match status" value="1"/>
</dbReference>
<dbReference type="EMBL" id="MJAT01000002">
    <property type="protein sequence ID" value="OEH86597.1"/>
    <property type="molecule type" value="Genomic_DNA"/>
</dbReference>
<evidence type="ECO:0000259" key="16">
    <source>
        <dbReference type="PROSITE" id="PS50885"/>
    </source>
</evidence>
<dbReference type="SUPFAM" id="SSF55874">
    <property type="entry name" value="ATPase domain of HSP90 chaperone/DNA topoisomerase II/histidine kinase"/>
    <property type="match status" value="1"/>
</dbReference>
<dbReference type="SMART" id="SM00388">
    <property type="entry name" value="HisKA"/>
    <property type="match status" value="1"/>
</dbReference>
<dbReference type="FunFam" id="3.30.565.10:FF:000006">
    <property type="entry name" value="Sensor histidine kinase WalK"/>
    <property type="match status" value="1"/>
</dbReference>
<reference evidence="17 18" key="1">
    <citation type="submission" date="2016-09" db="EMBL/GenBank/DDBJ databases">
        <title>Desulfuribacillus arsenicus sp. nov., an obligately anaerobic, dissimilatory arsenic- and antimonate-reducing bacterium isolated from anoxic sediments.</title>
        <authorList>
            <person name="Abin C.A."/>
            <person name="Hollibaugh J.T."/>
        </authorList>
    </citation>
    <scope>NUCLEOTIDE SEQUENCE [LARGE SCALE GENOMIC DNA]</scope>
    <source>
        <strain evidence="17 18">MLFW-2</strain>
    </source>
</reference>
<keyword evidence="9" id="KW-0418">Kinase</keyword>
<evidence type="ECO:0000256" key="10">
    <source>
        <dbReference type="ARBA" id="ARBA00022840"/>
    </source>
</evidence>
<dbReference type="PROSITE" id="PS50109">
    <property type="entry name" value="HIS_KIN"/>
    <property type="match status" value="1"/>
</dbReference>
<evidence type="ECO:0000256" key="12">
    <source>
        <dbReference type="ARBA" id="ARBA00023012"/>
    </source>
</evidence>
<dbReference type="PRINTS" id="PR00344">
    <property type="entry name" value="BCTRLSENSOR"/>
</dbReference>
<feature type="domain" description="Histidine kinase" evidence="15">
    <location>
        <begin position="242"/>
        <end position="459"/>
    </location>
</feature>
<evidence type="ECO:0000256" key="9">
    <source>
        <dbReference type="ARBA" id="ARBA00022777"/>
    </source>
</evidence>
<dbReference type="STRING" id="1390249.BHU72_10070"/>
<dbReference type="PROSITE" id="PS50885">
    <property type="entry name" value="HAMP"/>
    <property type="match status" value="1"/>
</dbReference>
<dbReference type="GO" id="GO:0005886">
    <property type="term" value="C:plasma membrane"/>
    <property type="evidence" value="ECO:0007669"/>
    <property type="project" value="UniProtKB-SubCell"/>
</dbReference>
<evidence type="ECO:0000256" key="3">
    <source>
        <dbReference type="ARBA" id="ARBA00012438"/>
    </source>
</evidence>
<comment type="catalytic activity">
    <reaction evidence="1">
        <text>ATP + protein L-histidine = ADP + protein N-phospho-L-histidine.</text>
        <dbReference type="EC" id="2.7.13.3"/>
    </reaction>
</comment>
<dbReference type="CDD" id="cd00082">
    <property type="entry name" value="HisKA"/>
    <property type="match status" value="1"/>
</dbReference>
<protein>
    <recommendedName>
        <fullName evidence="3">histidine kinase</fullName>
        <ecNumber evidence="3">2.7.13.3</ecNumber>
    </recommendedName>
</protein>
<dbReference type="SMART" id="SM00304">
    <property type="entry name" value="HAMP"/>
    <property type="match status" value="1"/>
</dbReference>
<sequence>MLHRISVKLSIIFSILLLIIVTGVVFITHSLFNTFFIEYVTDELMHRGHGHAEVLAEHYNIHTLEHVASMERDAITDVIVVDKNGRVLIASEAVTEDQYIYVQPLGHARIHHQEAIEIDWRNKPYIVTRSPIIKNNELFGAVYMFTPTKPIRDAVTFQFKIVVAVWLISGLIGVLLIYLLSRVITRPLLEMKNATESISKGSFDIEIKPKGGDELAELGQAINAMAKNLNHYETSRHEFLSDIAHELRTPLTYLKGYSELLVKNEVKDQEEIQQFHQIIYDESKRVQRLVQDLLTLSKMDEPSFNIVKYRIDLVELINSVYGKLAPIYAEKEVTLCFQHEEEKCNINLDGERMSQVIVNLLDNALRYTAPGGFVQIALKQSMTHTTVTVSDSGSGIREDDIPFIWQRLYRAEKSRSRDTGGSGLGLAIVKKIIELHKGEISVSSKEGQGTTFEIQLPNE</sequence>
<evidence type="ECO:0000313" key="18">
    <source>
        <dbReference type="Proteomes" id="UP000095255"/>
    </source>
</evidence>
<feature type="transmembrane region" description="Helical" evidence="14">
    <location>
        <begin position="157"/>
        <end position="181"/>
    </location>
</feature>
<evidence type="ECO:0000256" key="14">
    <source>
        <dbReference type="SAM" id="Phobius"/>
    </source>
</evidence>
<dbReference type="OrthoDB" id="9813151at2"/>
<evidence type="ECO:0000256" key="4">
    <source>
        <dbReference type="ARBA" id="ARBA00022475"/>
    </source>
</evidence>
<feature type="domain" description="HAMP" evidence="16">
    <location>
        <begin position="182"/>
        <end position="234"/>
    </location>
</feature>
<keyword evidence="13 14" id="KW-0472">Membrane</keyword>
<dbReference type="InterPro" id="IPR003594">
    <property type="entry name" value="HATPase_dom"/>
</dbReference>